<dbReference type="InterPro" id="IPR036291">
    <property type="entry name" value="NAD(P)-bd_dom_sf"/>
</dbReference>
<feature type="transmembrane region" description="Helical" evidence="2">
    <location>
        <begin position="63"/>
        <end position="88"/>
    </location>
</feature>
<reference evidence="5 6" key="1">
    <citation type="submission" date="2016-10" db="EMBL/GenBank/DDBJ databases">
        <authorList>
            <person name="de Groot N.N."/>
        </authorList>
    </citation>
    <scope>NUCLEOTIDE SEQUENCE [LARGE SCALE GENOMIC DNA]</scope>
    <source>
        <strain evidence="5 6">DSM 24956</strain>
    </source>
</reference>
<dbReference type="Gene3D" id="3.30.70.1450">
    <property type="entry name" value="Regulator of K+ conductance, C-terminal domain"/>
    <property type="match status" value="1"/>
</dbReference>
<dbReference type="Pfam" id="PF07885">
    <property type="entry name" value="Ion_trans_2"/>
    <property type="match status" value="1"/>
</dbReference>
<dbReference type="STRING" id="762486.SAMN05444411_103268"/>
<evidence type="ECO:0000313" key="5">
    <source>
        <dbReference type="EMBL" id="SDX17344.1"/>
    </source>
</evidence>
<protein>
    <submittedName>
        <fullName evidence="5">Voltage-gated potassium channel</fullName>
    </submittedName>
</protein>
<keyword evidence="2" id="KW-0812">Transmembrane</keyword>
<dbReference type="SUPFAM" id="SSF81324">
    <property type="entry name" value="Voltage-gated potassium channels"/>
    <property type="match status" value="1"/>
</dbReference>
<dbReference type="OrthoDB" id="9781411at2"/>
<feature type="domain" description="RCK N-terminal" evidence="3">
    <location>
        <begin position="109"/>
        <end position="226"/>
    </location>
</feature>
<feature type="transmembrane region" description="Helical" evidence="2">
    <location>
        <begin position="12"/>
        <end position="30"/>
    </location>
</feature>
<dbReference type="PROSITE" id="PS51201">
    <property type="entry name" value="RCK_N"/>
    <property type="match status" value="1"/>
</dbReference>
<dbReference type="InterPro" id="IPR013099">
    <property type="entry name" value="K_chnl_dom"/>
</dbReference>
<dbReference type="InterPro" id="IPR036721">
    <property type="entry name" value="RCK_C_sf"/>
</dbReference>
<keyword evidence="2" id="KW-1133">Transmembrane helix</keyword>
<dbReference type="AlphaFoldDB" id="A0A1H2ZKK5"/>
<dbReference type="PANTHER" id="PTHR43833">
    <property type="entry name" value="POTASSIUM CHANNEL PROTEIN 2-RELATED-RELATED"/>
    <property type="match status" value="1"/>
</dbReference>
<dbReference type="Pfam" id="PF02080">
    <property type="entry name" value="TrkA_C"/>
    <property type="match status" value="1"/>
</dbReference>
<proteinExistence type="predicted"/>
<dbReference type="InterPro" id="IPR050721">
    <property type="entry name" value="Trk_Ktr_HKT_K-transport"/>
</dbReference>
<dbReference type="InterPro" id="IPR006037">
    <property type="entry name" value="RCK_C"/>
</dbReference>
<dbReference type="Gene3D" id="3.40.50.720">
    <property type="entry name" value="NAD(P)-binding Rossmann-like Domain"/>
    <property type="match status" value="1"/>
</dbReference>
<dbReference type="PRINTS" id="PR01463">
    <property type="entry name" value="EAGCHANLFMLY"/>
</dbReference>
<evidence type="ECO:0000256" key="1">
    <source>
        <dbReference type="ARBA" id="ARBA00004651"/>
    </source>
</evidence>
<keyword evidence="2" id="KW-0472">Membrane</keyword>
<evidence type="ECO:0000256" key="2">
    <source>
        <dbReference type="SAM" id="Phobius"/>
    </source>
</evidence>
<dbReference type="EMBL" id="FNNJ01000003">
    <property type="protein sequence ID" value="SDX17344.1"/>
    <property type="molecule type" value="Genomic_DNA"/>
</dbReference>
<dbReference type="Gene3D" id="1.10.287.70">
    <property type="match status" value="1"/>
</dbReference>
<dbReference type="GO" id="GO:0005249">
    <property type="term" value="F:voltage-gated potassium channel activity"/>
    <property type="evidence" value="ECO:0007669"/>
    <property type="project" value="InterPro"/>
</dbReference>
<dbReference type="PANTHER" id="PTHR43833:SF9">
    <property type="entry name" value="POTASSIUM CHANNEL PROTEIN YUGO-RELATED"/>
    <property type="match status" value="1"/>
</dbReference>
<dbReference type="Pfam" id="PF02254">
    <property type="entry name" value="TrkA_N"/>
    <property type="match status" value="1"/>
</dbReference>
<dbReference type="InterPro" id="IPR003148">
    <property type="entry name" value="RCK_N"/>
</dbReference>
<keyword evidence="5" id="KW-0813">Transport</keyword>
<dbReference type="SUPFAM" id="SSF116726">
    <property type="entry name" value="TrkA C-terminal domain-like"/>
    <property type="match status" value="1"/>
</dbReference>
<evidence type="ECO:0000259" key="3">
    <source>
        <dbReference type="PROSITE" id="PS51201"/>
    </source>
</evidence>
<dbReference type="PROSITE" id="PS51202">
    <property type="entry name" value="RCK_C"/>
    <property type="match status" value="1"/>
</dbReference>
<dbReference type="GO" id="GO:0005886">
    <property type="term" value="C:plasma membrane"/>
    <property type="evidence" value="ECO:0007669"/>
    <property type="project" value="UniProtKB-SubCell"/>
</dbReference>
<dbReference type="RefSeq" id="WP_090122593.1">
    <property type="nucleotide sequence ID" value="NZ_FNNJ01000003.1"/>
</dbReference>
<dbReference type="SUPFAM" id="SSF51735">
    <property type="entry name" value="NAD(P)-binding Rossmann-fold domains"/>
    <property type="match status" value="1"/>
</dbReference>
<keyword evidence="6" id="KW-1185">Reference proteome</keyword>
<comment type="subcellular location">
    <subcellularLocation>
        <location evidence="1">Cell membrane</location>
        <topology evidence="1">Multi-pass membrane protein</topology>
    </subcellularLocation>
</comment>
<keyword evidence="5" id="KW-0406">Ion transport</keyword>
<dbReference type="InterPro" id="IPR003938">
    <property type="entry name" value="K_chnl_volt-dep_EAG/ELK/ERG"/>
</dbReference>
<evidence type="ECO:0000259" key="4">
    <source>
        <dbReference type="PROSITE" id="PS51202"/>
    </source>
</evidence>
<organism evidence="5 6">
    <name type="scientific">Lutibacter oricola</name>
    <dbReference type="NCBI Taxonomy" id="762486"/>
    <lineage>
        <taxon>Bacteria</taxon>
        <taxon>Pseudomonadati</taxon>
        <taxon>Bacteroidota</taxon>
        <taxon>Flavobacteriia</taxon>
        <taxon>Flavobacteriales</taxon>
        <taxon>Flavobacteriaceae</taxon>
        <taxon>Lutibacter</taxon>
    </lineage>
</organism>
<dbReference type="Proteomes" id="UP000199595">
    <property type="component" value="Unassembled WGS sequence"/>
</dbReference>
<name>A0A1H2ZKK5_9FLAO</name>
<accession>A0A1H2ZKK5</accession>
<gene>
    <name evidence="5" type="ORF">SAMN05444411_103268</name>
</gene>
<keyword evidence="5" id="KW-0407">Ion channel</keyword>
<feature type="domain" description="RCK C-terminal" evidence="4">
    <location>
        <begin position="248"/>
        <end position="333"/>
    </location>
</feature>
<sequence length="333" mass="37132">MNLYLPSKLYRAGALLVLVMGIGVTGYILISGDSFVDALYMTIITMTTVGFGELHPLNNTEKLFTIFLILISISTYGYAVSILTEYLANGRFFERLKMKKVQDQIKLLHNHTIVCGYGRNGKQAVNKLKQFNQPCVVIEKRKDELADLERDGVLYIEGDATIDDDLILTGIENAKSLITALPSDADNLFVVLTARQYNKDCIIISRASNESSYGKLKFAGASNVIMPDKLGGAHMASLVVTPDIVEFVDRLTIAGDIDANLEEISVNELPIDYLQKTILDLDLRRQTGCTVIGYKTIENDYIINPEATIKLEKDTHLIVLGNKEQIKKLREIY</sequence>
<evidence type="ECO:0000313" key="6">
    <source>
        <dbReference type="Proteomes" id="UP000199595"/>
    </source>
</evidence>